<dbReference type="Proteomes" id="UP000824890">
    <property type="component" value="Unassembled WGS sequence"/>
</dbReference>
<organism evidence="13 14">
    <name type="scientific">Brassica napus</name>
    <name type="common">Rape</name>
    <dbReference type="NCBI Taxonomy" id="3708"/>
    <lineage>
        <taxon>Eukaryota</taxon>
        <taxon>Viridiplantae</taxon>
        <taxon>Streptophyta</taxon>
        <taxon>Embryophyta</taxon>
        <taxon>Tracheophyta</taxon>
        <taxon>Spermatophyta</taxon>
        <taxon>Magnoliopsida</taxon>
        <taxon>eudicotyledons</taxon>
        <taxon>Gunneridae</taxon>
        <taxon>Pentapetalae</taxon>
        <taxon>rosids</taxon>
        <taxon>malvids</taxon>
        <taxon>Brassicales</taxon>
        <taxon>Brassicaceae</taxon>
        <taxon>Brassiceae</taxon>
        <taxon>Brassica</taxon>
    </lineage>
</organism>
<dbReference type="PANTHER" id="PTHR22298">
    <property type="entry name" value="ENDO-1,4-BETA-GLUCANASE"/>
    <property type="match status" value="1"/>
</dbReference>
<feature type="region of interest" description="Disordered" evidence="10">
    <location>
        <begin position="31"/>
        <end position="60"/>
    </location>
</feature>
<comment type="caution">
    <text evidence="13">The sequence shown here is derived from an EMBL/GenBank/DDBJ whole genome shotgun (WGS) entry which is preliminary data.</text>
</comment>
<keyword evidence="5 8" id="KW-0119">Carbohydrate metabolism</keyword>
<dbReference type="InterPro" id="IPR008928">
    <property type="entry name" value="6-hairpin_glycosidase_sf"/>
</dbReference>
<feature type="active site" evidence="8">
    <location>
        <position position="688"/>
    </location>
</feature>
<comment type="similarity">
    <text evidence="2 8 9">Belongs to the glycosyl hydrolase 9 (cellulase E) family.</text>
</comment>
<dbReference type="InterPro" id="IPR001701">
    <property type="entry name" value="Glyco_hydro_9"/>
</dbReference>
<dbReference type="InterPro" id="IPR012341">
    <property type="entry name" value="6hp_glycosidase-like_sf"/>
</dbReference>
<evidence type="ECO:0000256" key="7">
    <source>
        <dbReference type="ARBA" id="ARBA00023326"/>
    </source>
</evidence>
<keyword evidence="14" id="KW-1185">Reference proteome</keyword>
<feature type="active site" evidence="8">
    <location>
        <position position="697"/>
    </location>
</feature>
<dbReference type="InterPro" id="IPR033126">
    <property type="entry name" value="Glyco_hydro_9_Asp/Glu_AS"/>
</dbReference>
<feature type="domain" description="Glycoside hydrolase family 9" evidence="12">
    <location>
        <begin position="583"/>
        <end position="710"/>
    </location>
</feature>
<evidence type="ECO:0000256" key="10">
    <source>
        <dbReference type="SAM" id="MobiDB-lite"/>
    </source>
</evidence>
<evidence type="ECO:0000256" key="2">
    <source>
        <dbReference type="ARBA" id="ARBA00007072"/>
    </source>
</evidence>
<keyword evidence="11" id="KW-0472">Membrane</keyword>
<dbReference type="Pfam" id="PF00759">
    <property type="entry name" value="Glyco_hydro_9"/>
    <property type="match status" value="2"/>
</dbReference>
<name>A0ABQ8AX83_BRANA</name>
<keyword evidence="6 8" id="KW-0326">Glycosidase</keyword>
<evidence type="ECO:0000259" key="12">
    <source>
        <dbReference type="Pfam" id="PF00759"/>
    </source>
</evidence>
<dbReference type="EC" id="3.2.1.4" evidence="9"/>
<feature type="compositionally biased region" description="Basic and acidic residues" evidence="10">
    <location>
        <begin position="31"/>
        <end position="50"/>
    </location>
</feature>
<evidence type="ECO:0000256" key="11">
    <source>
        <dbReference type="SAM" id="Phobius"/>
    </source>
</evidence>
<dbReference type="PROSITE" id="PS00698">
    <property type="entry name" value="GH9_3"/>
    <property type="match status" value="1"/>
</dbReference>
<keyword evidence="11" id="KW-0812">Transmembrane</keyword>
<evidence type="ECO:0000256" key="4">
    <source>
        <dbReference type="ARBA" id="ARBA00023001"/>
    </source>
</evidence>
<evidence type="ECO:0000313" key="14">
    <source>
        <dbReference type="Proteomes" id="UP000824890"/>
    </source>
</evidence>
<feature type="non-terminal residue" evidence="13">
    <location>
        <position position="1"/>
    </location>
</feature>
<evidence type="ECO:0000256" key="5">
    <source>
        <dbReference type="ARBA" id="ARBA00023277"/>
    </source>
</evidence>
<keyword evidence="3 8" id="KW-0378">Hydrolase</keyword>
<protein>
    <recommendedName>
        <fullName evidence="9">Endoglucanase</fullName>
        <ecNumber evidence="9">3.2.1.4</ecNumber>
    </recommendedName>
</protein>
<keyword evidence="7 8" id="KW-0624">Polysaccharide degradation</keyword>
<feature type="region of interest" description="Disordered" evidence="10">
    <location>
        <begin position="660"/>
        <end position="685"/>
    </location>
</feature>
<keyword evidence="11" id="KW-1133">Transmembrane helix</keyword>
<sequence length="746" mass="83513">KTYSFNLKRLFQEMHPGNLWGGRLDAIDSDRAEAEEEERRRNMTEWDRGALHSQQLSAEHQRNQLDETQQGWLLAPQDSWKKKRKKYVNLGCISVSRTVFMWTVGSIVVLFLVVALPIIIVKSLPRHKSTPPPPDNYTLAIHKAIQFFDAQKSGKLPKNNRVSWRGDSGLKDGLPDVVGGLVGGYYDGGSNTKFHFPMAFSMTMLSWSLIEYSQKFKAINEYDHMRDVLKWGTDYLLLTFNNSATRLDHIYAQVGGGLRDSESPDDIYCWQRPEDMSYDRPVISLTTATDLGAEVASALAAASIVFNDKPTYAKKLKKGAETLWPFFRNKNRRKRYSDGQPMIQAFYNSTSMFDELMWAGAWLYYATGNQTYIQFATNPSVPKTAKAFANQPELMVPSWNNKLPGAMLLMTRYRLFLNPGFPYENMLSRYHNATGVTMCAYLKQYNVFNRTSGGLIQLNMGKPRPLEYVAHASFLASLFADYLNSTGVPGWYCGPTFVSTQVLKDFAKSQLGSSFRFFSPTPAVPLAGVGEPPICEKKLWCYGLWCGDDDLGKGLPVESASWEVGAFRSVAAVASVELAVPKWWIGVCLGSASLLLSRLLSSRQPASVFPKSRIDYILGDNPLKMSYIVGFGKKFPRHVYHRGATIPNDKKRRSCREGLKYRDTKNPNPNNITGAMVGGPNKSDQFHDIRSNYNASEPTMSGNAGIVAALISLTSSGGYQIDKNTMFNGVPPLYPPAPPSPKAWKP</sequence>
<feature type="domain" description="Glycoside hydrolase family 9" evidence="12">
    <location>
        <begin position="137"/>
        <end position="511"/>
    </location>
</feature>
<dbReference type="EMBL" id="JAGKQM010000012">
    <property type="protein sequence ID" value="KAH0897103.1"/>
    <property type="molecule type" value="Genomic_DNA"/>
</dbReference>
<dbReference type="SUPFAM" id="SSF48208">
    <property type="entry name" value="Six-hairpin glycosidases"/>
    <property type="match status" value="2"/>
</dbReference>
<dbReference type="Gene3D" id="1.50.10.10">
    <property type="match status" value="2"/>
</dbReference>
<proteinExistence type="inferred from homology"/>
<evidence type="ECO:0000256" key="9">
    <source>
        <dbReference type="RuleBase" id="RU361166"/>
    </source>
</evidence>
<gene>
    <name evidence="13" type="ORF">HID58_046671</name>
</gene>
<evidence type="ECO:0000256" key="6">
    <source>
        <dbReference type="ARBA" id="ARBA00023295"/>
    </source>
</evidence>
<evidence type="ECO:0000256" key="3">
    <source>
        <dbReference type="ARBA" id="ARBA00022801"/>
    </source>
</evidence>
<comment type="catalytic activity">
    <reaction evidence="1 9">
        <text>Endohydrolysis of (1-&gt;4)-beta-D-glucosidic linkages in cellulose, lichenin and cereal beta-D-glucans.</text>
        <dbReference type="EC" id="3.2.1.4"/>
    </reaction>
</comment>
<evidence type="ECO:0000313" key="13">
    <source>
        <dbReference type="EMBL" id="KAH0897103.1"/>
    </source>
</evidence>
<accession>A0ABQ8AX83</accession>
<evidence type="ECO:0000256" key="1">
    <source>
        <dbReference type="ARBA" id="ARBA00000966"/>
    </source>
</evidence>
<feature type="transmembrane region" description="Helical" evidence="11">
    <location>
        <begin position="87"/>
        <end position="120"/>
    </location>
</feature>
<keyword evidence="4 9" id="KW-0136">Cellulose degradation</keyword>
<evidence type="ECO:0000256" key="8">
    <source>
        <dbReference type="PROSITE-ProRule" id="PRU10060"/>
    </source>
</evidence>
<reference evidence="13 14" key="1">
    <citation type="submission" date="2021-05" db="EMBL/GenBank/DDBJ databases">
        <title>Genome Assembly of Synthetic Allotetraploid Brassica napus Reveals Homoeologous Exchanges between Subgenomes.</title>
        <authorList>
            <person name="Davis J.T."/>
        </authorList>
    </citation>
    <scope>NUCLEOTIDE SEQUENCE [LARGE SCALE GENOMIC DNA]</scope>
    <source>
        <strain evidence="14">cv. Da-Ae</strain>
        <tissue evidence="13">Seedling</tissue>
    </source>
</reference>